<keyword evidence="2" id="KW-1185">Reference proteome</keyword>
<reference evidence="1 2" key="1">
    <citation type="submission" date="2023-09" db="EMBL/GenBank/DDBJ databases">
        <title>Complete-Gapless Cercospora beticola genome.</title>
        <authorList>
            <person name="Wyatt N.A."/>
            <person name="Spanner R.E."/>
            <person name="Bolton M.D."/>
        </authorList>
    </citation>
    <scope>NUCLEOTIDE SEQUENCE [LARGE SCALE GENOMIC DNA]</scope>
    <source>
        <strain evidence="1">Cb09-40</strain>
    </source>
</reference>
<sequence>MHKNTAFVDNLCYFAVIEGLQDTMIRLLKIEPVLDNPFWRSKVATGLIKAEDQLDTDYCADACLNLIFALLDIRETEPTRLKTQQQLHGPTKVPVPKTYHLLRGAEIKLRVMLSRFEAPLGSWKTNPALYERFLQYCMHDMPNERTFSPEEVEWLYSDLQLSHPSGYNEGPALKMLEKYAKLGQYAFLPDEARHGPHIAQSIAKFVRRTADVAEANSNMAAARWVFNTFEAEYTNAKPKSLERLEVPASRLERSATYVQRRLINASMRTVAASKKLLSDKVERAPAVRVASDPTAHAANFQNTLGTALTEARKREPQKRGFGL</sequence>
<accession>A0ABZ0PAE9</accession>
<organism evidence="1 2">
    <name type="scientific">Cercospora beticola</name>
    <name type="common">Sugarbeet leaf spot fungus</name>
    <dbReference type="NCBI Taxonomy" id="122368"/>
    <lineage>
        <taxon>Eukaryota</taxon>
        <taxon>Fungi</taxon>
        <taxon>Dikarya</taxon>
        <taxon>Ascomycota</taxon>
        <taxon>Pezizomycotina</taxon>
        <taxon>Dothideomycetes</taxon>
        <taxon>Dothideomycetidae</taxon>
        <taxon>Mycosphaerellales</taxon>
        <taxon>Mycosphaerellaceae</taxon>
        <taxon>Cercospora</taxon>
    </lineage>
</organism>
<evidence type="ECO:0000313" key="2">
    <source>
        <dbReference type="Proteomes" id="UP001302367"/>
    </source>
</evidence>
<name>A0ABZ0PAE9_CERBT</name>
<dbReference type="EMBL" id="CP134192">
    <property type="protein sequence ID" value="WPB08449.1"/>
    <property type="molecule type" value="Genomic_DNA"/>
</dbReference>
<dbReference type="RefSeq" id="XP_023450438.2">
    <property type="nucleotide sequence ID" value="XM_023604381.2"/>
</dbReference>
<dbReference type="Proteomes" id="UP001302367">
    <property type="component" value="Chromosome 9"/>
</dbReference>
<proteinExistence type="predicted"/>
<gene>
    <name evidence="1" type="ORF">RHO25_013115</name>
</gene>
<protein>
    <submittedName>
        <fullName evidence="1">Uncharacterized protein</fullName>
    </submittedName>
</protein>
<dbReference type="GeneID" id="35435380"/>
<evidence type="ECO:0000313" key="1">
    <source>
        <dbReference type="EMBL" id="WPB08449.1"/>
    </source>
</evidence>